<comment type="caution">
    <text evidence="1">The sequence shown here is derived from an EMBL/GenBank/DDBJ whole genome shotgun (WGS) entry which is preliminary data.</text>
</comment>
<accession>A0A4Y7S5A5</accession>
<organism evidence="1 2">
    <name type="scientific">Coprinellus micaceus</name>
    <name type="common">Glistening ink-cap mushroom</name>
    <name type="synonym">Coprinus micaceus</name>
    <dbReference type="NCBI Taxonomy" id="71717"/>
    <lineage>
        <taxon>Eukaryota</taxon>
        <taxon>Fungi</taxon>
        <taxon>Dikarya</taxon>
        <taxon>Basidiomycota</taxon>
        <taxon>Agaricomycotina</taxon>
        <taxon>Agaricomycetes</taxon>
        <taxon>Agaricomycetidae</taxon>
        <taxon>Agaricales</taxon>
        <taxon>Agaricineae</taxon>
        <taxon>Psathyrellaceae</taxon>
        <taxon>Coprinellus</taxon>
    </lineage>
</organism>
<dbReference type="EMBL" id="QPFP01000326">
    <property type="protein sequence ID" value="TEB16529.1"/>
    <property type="molecule type" value="Genomic_DNA"/>
</dbReference>
<protein>
    <recommendedName>
        <fullName evidence="3">F-box domain-containing protein</fullName>
    </recommendedName>
</protein>
<keyword evidence="2" id="KW-1185">Reference proteome</keyword>
<name>A0A4Y7S5A5_COPMI</name>
<dbReference type="Proteomes" id="UP000298030">
    <property type="component" value="Unassembled WGS sequence"/>
</dbReference>
<evidence type="ECO:0000313" key="1">
    <source>
        <dbReference type="EMBL" id="TEB16529.1"/>
    </source>
</evidence>
<evidence type="ECO:0000313" key="2">
    <source>
        <dbReference type="Proteomes" id="UP000298030"/>
    </source>
</evidence>
<reference evidence="1 2" key="1">
    <citation type="journal article" date="2019" name="Nat. Ecol. Evol.">
        <title>Megaphylogeny resolves global patterns of mushroom evolution.</title>
        <authorList>
            <person name="Varga T."/>
            <person name="Krizsan K."/>
            <person name="Foldi C."/>
            <person name="Dima B."/>
            <person name="Sanchez-Garcia M."/>
            <person name="Sanchez-Ramirez S."/>
            <person name="Szollosi G.J."/>
            <person name="Szarkandi J.G."/>
            <person name="Papp V."/>
            <person name="Albert L."/>
            <person name="Andreopoulos W."/>
            <person name="Angelini C."/>
            <person name="Antonin V."/>
            <person name="Barry K.W."/>
            <person name="Bougher N.L."/>
            <person name="Buchanan P."/>
            <person name="Buyck B."/>
            <person name="Bense V."/>
            <person name="Catcheside P."/>
            <person name="Chovatia M."/>
            <person name="Cooper J."/>
            <person name="Damon W."/>
            <person name="Desjardin D."/>
            <person name="Finy P."/>
            <person name="Geml J."/>
            <person name="Haridas S."/>
            <person name="Hughes K."/>
            <person name="Justo A."/>
            <person name="Karasinski D."/>
            <person name="Kautmanova I."/>
            <person name="Kiss B."/>
            <person name="Kocsube S."/>
            <person name="Kotiranta H."/>
            <person name="LaButti K.M."/>
            <person name="Lechner B.E."/>
            <person name="Liimatainen K."/>
            <person name="Lipzen A."/>
            <person name="Lukacs Z."/>
            <person name="Mihaltcheva S."/>
            <person name="Morgado L.N."/>
            <person name="Niskanen T."/>
            <person name="Noordeloos M.E."/>
            <person name="Ohm R.A."/>
            <person name="Ortiz-Santana B."/>
            <person name="Ovrebo C."/>
            <person name="Racz N."/>
            <person name="Riley R."/>
            <person name="Savchenko A."/>
            <person name="Shiryaev A."/>
            <person name="Soop K."/>
            <person name="Spirin V."/>
            <person name="Szebenyi C."/>
            <person name="Tomsovsky M."/>
            <person name="Tulloss R.E."/>
            <person name="Uehling J."/>
            <person name="Grigoriev I.V."/>
            <person name="Vagvolgyi C."/>
            <person name="Papp T."/>
            <person name="Martin F.M."/>
            <person name="Miettinen O."/>
            <person name="Hibbett D.S."/>
            <person name="Nagy L.G."/>
        </authorList>
    </citation>
    <scope>NUCLEOTIDE SEQUENCE [LARGE SCALE GENOMIC DNA]</scope>
    <source>
        <strain evidence="1 2">FP101781</strain>
    </source>
</reference>
<dbReference type="AlphaFoldDB" id="A0A4Y7S5A5"/>
<gene>
    <name evidence="1" type="ORF">FA13DRAFT_798695</name>
</gene>
<sequence>MHGRFDHQRNKNATFMLHPLDTQPRPWSRFYEFPRLYAPICSNLNTASNRRMALTCRSFLEPALDELWRTLRSFQSLVDVLPSDLWTVDLLPPPDPAVSDMELRVLVRCWITPSLRAKCKCRSSSIQPAS</sequence>
<evidence type="ECO:0008006" key="3">
    <source>
        <dbReference type="Google" id="ProtNLM"/>
    </source>
</evidence>
<dbReference type="OrthoDB" id="3255541at2759"/>
<proteinExistence type="predicted"/>